<dbReference type="EMBL" id="AYYY01000005">
    <property type="protein sequence ID" value="KRM62428.1"/>
    <property type="molecule type" value="Genomic_DNA"/>
</dbReference>
<evidence type="ECO:0000256" key="1">
    <source>
        <dbReference type="ARBA" id="ARBA00008857"/>
    </source>
</evidence>
<dbReference type="Pfam" id="PF14657">
    <property type="entry name" value="Arm-DNA-bind_4"/>
    <property type="match status" value="1"/>
</dbReference>
<keyword evidence="7" id="KW-1185">Reference proteome</keyword>
<evidence type="ECO:0000259" key="5">
    <source>
        <dbReference type="PROSITE" id="PS51898"/>
    </source>
</evidence>
<comment type="caution">
    <text evidence="6">The sequence shown here is derived from an EMBL/GenBank/DDBJ whole genome shotgun (WGS) entry which is preliminary data.</text>
</comment>
<dbReference type="Gene3D" id="1.10.443.10">
    <property type="entry name" value="Intergrase catalytic core"/>
    <property type="match status" value="1"/>
</dbReference>
<dbReference type="PANTHER" id="PTHR30629:SF2">
    <property type="entry name" value="PROPHAGE INTEGRASE INTS-RELATED"/>
    <property type="match status" value="1"/>
</dbReference>
<evidence type="ECO:0000313" key="6">
    <source>
        <dbReference type="EMBL" id="KRM62428.1"/>
    </source>
</evidence>
<dbReference type="Pfam" id="PF00589">
    <property type="entry name" value="Phage_integrase"/>
    <property type="match status" value="1"/>
</dbReference>
<keyword evidence="4" id="KW-0233">DNA recombination</keyword>
<protein>
    <recommendedName>
        <fullName evidence="5">Tyr recombinase domain-containing protein</fullName>
    </recommendedName>
</protein>
<accession>A0A0R2AHT9</accession>
<sequence length="396" mass="45935">MKGCVIMAVFSQYELKNGTKKWQFKTYLGINPKTGKPDRTTRRGFDTKKEAKTVLARLEASYKNGDYKPKGRKEEPSGNDLTTFRAVFELWKENYELTVKESTFCKAISQYEVHTLPVFGDKRMDEITIADIQRFANDNVKKFVKYRDFITDISRIFEYAINLGLIKDNPAQHVTIPKRKESLDEPKRQNYYTKDELKQFLELTKEQQTQKAYTFMKLSSASGCRQGELLGLEWQHVDFESNSISIVQTLAMGKGRRLYLEQPKTKHSKRTISIDPETMGILKRWKVQQSKDMLKLGYSTLNKHQLVFSNDHNRFLQLTVPRKWLTKTITDNHLRVITIHGLRHTHATLLLEAGLSPKIISERLGHASIQITLDLYSHVTDKMEKTASELFAKVMD</sequence>
<evidence type="ECO:0000256" key="4">
    <source>
        <dbReference type="ARBA" id="ARBA00023172"/>
    </source>
</evidence>
<proteinExistence type="inferred from homology"/>
<dbReference type="InterPro" id="IPR002104">
    <property type="entry name" value="Integrase_catalytic"/>
</dbReference>
<dbReference type="InterPro" id="IPR004107">
    <property type="entry name" value="Integrase_SAM-like_N"/>
</dbReference>
<dbReference type="PANTHER" id="PTHR30629">
    <property type="entry name" value="PROPHAGE INTEGRASE"/>
    <property type="match status" value="1"/>
</dbReference>
<dbReference type="InterPro" id="IPR011010">
    <property type="entry name" value="DNA_brk_join_enz"/>
</dbReference>
<dbReference type="GO" id="GO:0003677">
    <property type="term" value="F:DNA binding"/>
    <property type="evidence" value="ECO:0007669"/>
    <property type="project" value="UniProtKB-KW"/>
</dbReference>
<evidence type="ECO:0000256" key="3">
    <source>
        <dbReference type="ARBA" id="ARBA00023125"/>
    </source>
</evidence>
<dbReference type="PROSITE" id="PS51898">
    <property type="entry name" value="TYR_RECOMBINASE"/>
    <property type="match status" value="1"/>
</dbReference>
<feature type="domain" description="Tyr recombinase" evidence="5">
    <location>
        <begin position="187"/>
        <end position="389"/>
    </location>
</feature>
<gene>
    <name evidence="6" type="ORF">FC26_GL002000</name>
</gene>
<dbReference type="AlphaFoldDB" id="A0A0R2AHT9"/>
<reference evidence="6 7" key="1">
    <citation type="journal article" date="2015" name="Genome Announc.">
        <title>Expanding the biotechnology potential of lactobacilli through comparative genomics of 213 strains and associated genera.</title>
        <authorList>
            <person name="Sun Z."/>
            <person name="Harris H.M."/>
            <person name="McCann A."/>
            <person name="Guo C."/>
            <person name="Argimon S."/>
            <person name="Zhang W."/>
            <person name="Yang X."/>
            <person name="Jeffery I.B."/>
            <person name="Cooney J.C."/>
            <person name="Kagawa T.F."/>
            <person name="Liu W."/>
            <person name="Song Y."/>
            <person name="Salvetti E."/>
            <person name="Wrobel A."/>
            <person name="Rasinkangas P."/>
            <person name="Parkhill J."/>
            <person name="Rea M.C."/>
            <person name="O'Sullivan O."/>
            <person name="Ritari J."/>
            <person name="Douillard F.P."/>
            <person name="Paul Ross R."/>
            <person name="Yang R."/>
            <person name="Briner A.E."/>
            <person name="Felis G.E."/>
            <person name="de Vos W.M."/>
            <person name="Barrangou R."/>
            <person name="Klaenhammer T.R."/>
            <person name="Caufield P.W."/>
            <person name="Cui Y."/>
            <person name="Zhang H."/>
            <person name="O'Toole P.W."/>
        </authorList>
    </citation>
    <scope>NUCLEOTIDE SEQUENCE [LARGE SCALE GENOMIC DNA]</scope>
    <source>
        <strain evidence="6 7">DSM 20634</strain>
    </source>
</reference>
<comment type="similarity">
    <text evidence="1">Belongs to the 'phage' integrase family.</text>
</comment>
<dbReference type="Proteomes" id="UP000051733">
    <property type="component" value="Unassembled WGS sequence"/>
</dbReference>
<dbReference type="Pfam" id="PF14659">
    <property type="entry name" value="Phage_int_SAM_3"/>
    <property type="match status" value="1"/>
</dbReference>
<evidence type="ECO:0000256" key="2">
    <source>
        <dbReference type="ARBA" id="ARBA00022908"/>
    </source>
</evidence>
<dbReference type="InterPro" id="IPR050808">
    <property type="entry name" value="Phage_Integrase"/>
</dbReference>
<name>A0A0R2AHT9_9LACO</name>
<evidence type="ECO:0000313" key="7">
    <source>
        <dbReference type="Proteomes" id="UP000051733"/>
    </source>
</evidence>
<dbReference type="GO" id="GO:0006310">
    <property type="term" value="P:DNA recombination"/>
    <property type="evidence" value="ECO:0007669"/>
    <property type="project" value="UniProtKB-KW"/>
</dbReference>
<dbReference type="SUPFAM" id="SSF56349">
    <property type="entry name" value="DNA breaking-rejoining enzymes"/>
    <property type="match status" value="1"/>
</dbReference>
<dbReference type="InterPro" id="IPR013762">
    <property type="entry name" value="Integrase-like_cat_sf"/>
</dbReference>
<keyword evidence="3" id="KW-0238">DNA-binding</keyword>
<dbReference type="CDD" id="cd01189">
    <property type="entry name" value="INT_ICEBs1_C_like"/>
    <property type="match status" value="1"/>
</dbReference>
<dbReference type="GO" id="GO:0015074">
    <property type="term" value="P:DNA integration"/>
    <property type="evidence" value="ECO:0007669"/>
    <property type="project" value="UniProtKB-KW"/>
</dbReference>
<dbReference type="Gene3D" id="1.10.150.130">
    <property type="match status" value="1"/>
</dbReference>
<dbReference type="InterPro" id="IPR028259">
    <property type="entry name" value="AP2-like_int_N"/>
</dbReference>
<dbReference type="InterPro" id="IPR010998">
    <property type="entry name" value="Integrase_recombinase_N"/>
</dbReference>
<organism evidence="6 7">
    <name type="scientific">Paucilactobacillus vaccinostercus DSM 20634</name>
    <dbReference type="NCBI Taxonomy" id="1423813"/>
    <lineage>
        <taxon>Bacteria</taxon>
        <taxon>Bacillati</taxon>
        <taxon>Bacillota</taxon>
        <taxon>Bacilli</taxon>
        <taxon>Lactobacillales</taxon>
        <taxon>Lactobacillaceae</taxon>
        <taxon>Paucilactobacillus</taxon>
    </lineage>
</organism>
<keyword evidence="2" id="KW-0229">DNA integration</keyword>
<dbReference type="STRING" id="1423813.FC26_GL002000"/>
<dbReference type="PATRIC" id="fig|1423813.3.peg.2036"/>